<accession>A0A422N971</accession>
<feature type="compositionally biased region" description="Low complexity" evidence="1">
    <location>
        <begin position="574"/>
        <end position="587"/>
    </location>
</feature>
<feature type="region of interest" description="Disordered" evidence="1">
    <location>
        <begin position="547"/>
        <end position="601"/>
    </location>
</feature>
<dbReference type="Proteomes" id="UP000283634">
    <property type="component" value="Unassembled WGS sequence"/>
</dbReference>
<dbReference type="RefSeq" id="XP_029236648.1">
    <property type="nucleotide sequence ID" value="XM_029383482.1"/>
</dbReference>
<keyword evidence="3" id="KW-1185">Reference proteome</keyword>
<dbReference type="OMA" id="TRIQTDW"/>
<protein>
    <submittedName>
        <fullName evidence="2">Uncharacterized protein</fullName>
    </submittedName>
</protein>
<proteinExistence type="predicted"/>
<dbReference type="EMBL" id="MKGL01000251">
    <property type="protein sequence ID" value="RNF01986.1"/>
    <property type="molecule type" value="Genomic_DNA"/>
</dbReference>
<evidence type="ECO:0000313" key="3">
    <source>
        <dbReference type="Proteomes" id="UP000283634"/>
    </source>
</evidence>
<gene>
    <name evidence="2" type="ORF">TraAM80_06648</name>
</gene>
<evidence type="ECO:0000313" key="2">
    <source>
        <dbReference type="EMBL" id="RNF01986.1"/>
    </source>
</evidence>
<dbReference type="AlphaFoldDB" id="A0A422N971"/>
<dbReference type="OrthoDB" id="273529at2759"/>
<sequence length="601" mass="65584">MLLFAVSVFPSARVLSDLQKSKVSVPMRRLSPRFSAAASFVSGLPPEAARSAGASVCSLRHGYGFALSGPRGVGGGGCWRWRVAPLAQTCDASARGLCLQHCRGTLNKFDAVGYAGRTRNVANAFDALEMNLFDDPTGGLTAGPAEELSTTEIEHQVRLNVSSYSRSIFYLLYTPFVDVVSVLLERGLAPNSTRPGEVMCRWFTDGALTLQNPTCVEEGMGPEAWRQLCEGLDAFYEDVEPVMPLTAAVHKHGLPEELLVPFLRQLAMDLLVPLRKRAVLEVLPGLILGLANGRAPAALKFPTDNQRARATMAADLFLGVGQETGNTDLAYLGIQLLRANDIAVPFPKQKQLTNVFSAATRIQTDWQMRVSGQLVEVLPKWMEYYKKVHMDNLRAMKGLGGAHPTAAAAQTGTAGEGENELTAKKDTTTTRTPLLLRGRGSAHARVMLGATVGGDGSIPAAEKQADDYSNDDGVHDYFSSHRSENLLRLSELESRVLKSVRRREVAWGDDSNKLYHRFGRRRSATEEPRIEEAETVGCLDTAENVSLKENGRRKPEAATTRTRVHKEDSEVKPRQQQRSGTSRTTTTHARDRDGGSVNLSV</sequence>
<reference evidence="2 3" key="1">
    <citation type="journal article" date="2018" name="BMC Genomics">
        <title>Genomic comparison of Trypanosoma conorhini and Trypanosoma rangeli to Trypanosoma cruzi strains of high and low virulence.</title>
        <authorList>
            <person name="Bradwell K.R."/>
            <person name="Koparde V.N."/>
            <person name="Matveyev A.V."/>
            <person name="Serrano M.G."/>
            <person name="Alves J.M."/>
            <person name="Parikh H."/>
            <person name="Huang B."/>
            <person name="Lee V."/>
            <person name="Espinosa-Alvarez O."/>
            <person name="Ortiz P.A."/>
            <person name="Costa-Martins A.G."/>
            <person name="Teixeira M.M."/>
            <person name="Buck G.A."/>
        </authorList>
    </citation>
    <scope>NUCLEOTIDE SEQUENCE [LARGE SCALE GENOMIC DNA]</scope>
    <source>
        <strain evidence="2 3">AM80</strain>
    </source>
</reference>
<dbReference type="GeneID" id="40330581"/>
<evidence type="ECO:0000256" key="1">
    <source>
        <dbReference type="SAM" id="MobiDB-lite"/>
    </source>
</evidence>
<name>A0A422N971_TRYRA</name>
<organism evidence="2 3">
    <name type="scientific">Trypanosoma rangeli</name>
    <dbReference type="NCBI Taxonomy" id="5698"/>
    <lineage>
        <taxon>Eukaryota</taxon>
        <taxon>Discoba</taxon>
        <taxon>Euglenozoa</taxon>
        <taxon>Kinetoplastea</taxon>
        <taxon>Metakinetoplastina</taxon>
        <taxon>Trypanosomatida</taxon>
        <taxon>Trypanosomatidae</taxon>
        <taxon>Trypanosoma</taxon>
        <taxon>Herpetosoma</taxon>
    </lineage>
</organism>
<comment type="caution">
    <text evidence="2">The sequence shown here is derived from an EMBL/GenBank/DDBJ whole genome shotgun (WGS) entry which is preliminary data.</text>
</comment>
<dbReference type="VEuPathDB" id="TriTrypDB:TRSC58_05828"/>